<dbReference type="GO" id="GO:0003899">
    <property type="term" value="F:DNA-directed RNA polymerase activity"/>
    <property type="evidence" value="ECO:0007669"/>
    <property type="project" value="UniProtKB-EC"/>
</dbReference>
<dbReference type="NCBIfam" id="NF003513">
    <property type="entry name" value="PRK05182.1-2"/>
    <property type="match status" value="1"/>
</dbReference>
<dbReference type="InterPro" id="IPR036603">
    <property type="entry name" value="RBP11-like"/>
</dbReference>
<evidence type="ECO:0000313" key="15">
    <source>
        <dbReference type="Proteomes" id="UP001200110"/>
    </source>
</evidence>
<dbReference type="EC" id="2.7.7.6" evidence="2 11"/>
<evidence type="ECO:0000256" key="6">
    <source>
        <dbReference type="ARBA" id="ARBA00022695"/>
    </source>
</evidence>
<dbReference type="NCBIfam" id="NF003514">
    <property type="entry name" value="PRK05182.1-4"/>
    <property type="match status" value="1"/>
</dbReference>
<sequence>MLISQRPSLSEEVIAEDRSKFIIEPLEPGFGYTLGNSLRRTLLSSIPGAAVTSIRIDGVLHEFTTVPGVKEDVTNIILNLKGLVVSSEEDEPVTMYVRKQGPGAVTGADIVPPAGVTVHNPDLHIATLNDKGKLEIELVVERGRGYVPAVQNKASGAEIGRIPVDSIYSPVLKVTYNVEATRVEQRTDFDRLVLDVETKNSITARDALASAGKTLVELFGLARELNVEAEGIEIGPSPAEADHIAAFTLPIEDLELTVRSYNCLKREGVHTVGELVARTESDLLDIRNFGQKSIDEVKVKLHGLGLALKDSPASFDPSQVAGYDPATGTWTDEASYDADSGEDFAETEQL</sequence>
<dbReference type="InterPro" id="IPR011263">
    <property type="entry name" value="DNA-dir_RNA_pol_RpoA/D/Rpb3"/>
</dbReference>
<dbReference type="SMART" id="SM00662">
    <property type="entry name" value="RPOLD"/>
    <property type="match status" value="1"/>
</dbReference>
<name>A0ABS9INA7_9ACTN</name>
<comment type="similarity">
    <text evidence="1 11">Belongs to the RNA polymerase alpha chain family.</text>
</comment>
<evidence type="ECO:0000256" key="1">
    <source>
        <dbReference type="ARBA" id="ARBA00007123"/>
    </source>
</evidence>
<feature type="region of interest" description="Alpha N-terminal domain (alpha-NTD)" evidence="11">
    <location>
        <begin position="1"/>
        <end position="228"/>
    </location>
</feature>
<keyword evidence="4 11" id="KW-0240">DNA-directed RNA polymerase</keyword>
<dbReference type="NCBIfam" id="TIGR02027">
    <property type="entry name" value="rpoA"/>
    <property type="match status" value="1"/>
</dbReference>
<evidence type="ECO:0000256" key="9">
    <source>
        <dbReference type="ARBA" id="ARBA00033070"/>
    </source>
</evidence>
<dbReference type="RefSeq" id="WP_236996267.1">
    <property type="nucleotide sequence ID" value="NZ_JAKKOR010000001.1"/>
</dbReference>
<evidence type="ECO:0000256" key="3">
    <source>
        <dbReference type="ARBA" id="ARBA00015972"/>
    </source>
</evidence>
<evidence type="ECO:0000256" key="11">
    <source>
        <dbReference type="HAMAP-Rule" id="MF_00059"/>
    </source>
</evidence>
<comment type="catalytic activity">
    <reaction evidence="10 11">
        <text>RNA(n) + a ribonucleoside 5'-triphosphate = RNA(n+1) + diphosphate</text>
        <dbReference type="Rhea" id="RHEA:21248"/>
        <dbReference type="Rhea" id="RHEA-COMP:14527"/>
        <dbReference type="Rhea" id="RHEA-COMP:17342"/>
        <dbReference type="ChEBI" id="CHEBI:33019"/>
        <dbReference type="ChEBI" id="CHEBI:61557"/>
        <dbReference type="ChEBI" id="CHEBI:140395"/>
        <dbReference type="EC" id="2.7.7.6"/>
    </reaction>
</comment>
<protein>
    <recommendedName>
        <fullName evidence="3 11">DNA-directed RNA polymerase subunit alpha</fullName>
        <shortName evidence="11">RNAP subunit alpha</shortName>
        <ecNumber evidence="2 11">2.7.7.6</ecNumber>
    </recommendedName>
    <alternativeName>
        <fullName evidence="9 11">RNA polymerase subunit alpha</fullName>
    </alternativeName>
    <alternativeName>
        <fullName evidence="8 11">Transcriptase subunit alpha</fullName>
    </alternativeName>
</protein>
<evidence type="ECO:0000259" key="13">
    <source>
        <dbReference type="SMART" id="SM00662"/>
    </source>
</evidence>
<keyword evidence="7 11" id="KW-0804">Transcription</keyword>
<dbReference type="InterPro" id="IPR011773">
    <property type="entry name" value="DNA-dir_RpoA"/>
</dbReference>
<dbReference type="Gene3D" id="1.10.150.20">
    <property type="entry name" value="5' to 3' exonuclease, C-terminal subdomain"/>
    <property type="match status" value="1"/>
</dbReference>
<dbReference type="SUPFAM" id="SSF47789">
    <property type="entry name" value="C-terminal domain of RNA polymerase alpha subunit"/>
    <property type="match status" value="1"/>
</dbReference>
<feature type="region of interest" description="Disordered" evidence="12">
    <location>
        <begin position="317"/>
        <end position="350"/>
    </location>
</feature>
<dbReference type="Pfam" id="PF01193">
    <property type="entry name" value="RNA_pol_L"/>
    <property type="match status" value="1"/>
</dbReference>
<dbReference type="HAMAP" id="MF_00059">
    <property type="entry name" value="RNApol_bact_RpoA"/>
    <property type="match status" value="1"/>
</dbReference>
<dbReference type="InterPro" id="IPR011260">
    <property type="entry name" value="RNAP_asu_C"/>
</dbReference>
<comment type="subunit">
    <text evidence="11">Homodimer. The RNAP catalytic core consists of 2 alpha, 1 beta, 1 beta' and 1 omega subunit. When a sigma factor is associated with the core the holoenzyme is formed, which can initiate transcription.</text>
</comment>
<dbReference type="NCBIfam" id="NF003519">
    <property type="entry name" value="PRK05182.2-5"/>
    <property type="match status" value="1"/>
</dbReference>
<reference evidence="14 15" key="1">
    <citation type="submission" date="2022-01" db="EMBL/GenBank/DDBJ databases">
        <authorList>
            <person name="Huang Y."/>
        </authorList>
    </citation>
    <scope>NUCLEOTIDE SEQUENCE [LARGE SCALE GENOMIC DNA]</scope>
    <source>
        <strain evidence="14 15">HY366</strain>
    </source>
</reference>
<gene>
    <name evidence="11" type="primary">rpoA</name>
    <name evidence="14" type="ORF">L5G33_00955</name>
</gene>
<feature type="domain" description="DNA-directed RNA polymerase RpoA/D/Rpb3-type" evidence="13">
    <location>
        <begin position="18"/>
        <end position="225"/>
    </location>
</feature>
<dbReference type="Pfam" id="PF01000">
    <property type="entry name" value="RNA_pol_A_bac"/>
    <property type="match status" value="1"/>
</dbReference>
<evidence type="ECO:0000256" key="2">
    <source>
        <dbReference type="ARBA" id="ARBA00012418"/>
    </source>
</evidence>
<dbReference type="SUPFAM" id="SSF56553">
    <property type="entry name" value="Insert subdomain of RNA polymerase alpha subunit"/>
    <property type="match status" value="1"/>
</dbReference>
<dbReference type="GO" id="GO:0000428">
    <property type="term" value="C:DNA-directed RNA polymerase complex"/>
    <property type="evidence" value="ECO:0007669"/>
    <property type="project" value="UniProtKB-KW"/>
</dbReference>
<evidence type="ECO:0000256" key="8">
    <source>
        <dbReference type="ARBA" id="ARBA00032524"/>
    </source>
</evidence>
<comment type="function">
    <text evidence="11">DNA-dependent RNA polymerase catalyzes the transcription of DNA into RNA using the four ribonucleoside triphosphates as substrates.</text>
</comment>
<organism evidence="14 15">
    <name type="scientific">Gordonia liuliyuniae</name>
    <dbReference type="NCBI Taxonomy" id="2911517"/>
    <lineage>
        <taxon>Bacteria</taxon>
        <taxon>Bacillati</taxon>
        <taxon>Actinomycetota</taxon>
        <taxon>Actinomycetes</taxon>
        <taxon>Mycobacteriales</taxon>
        <taxon>Gordoniaceae</taxon>
        <taxon>Gordonia</taxon>
    </lineage>
</organism>
<comment type="domain">
    <text evidence="11">The N-terminal domain is essential for RNAP assembly and basal transcription, whereas the C-terminal domain is involved in interaction with transcriptional regulators and with upstream promoter elements.</text>
</comment>
<feature type="compositionally biased region" description="Acidic residues" evidence="12">
    <location>
        <begin position="334"/>
        <end position="350"/>
    </location>
</feature>
<dbReference type="Gene3D" id="3.30.1360.10">
    <property type="entry name" value="RNA polymerase, RBP11-like subunit"/>
    <property type="match status" value="1"/>
</dbReference>
<evidence type="ECO:0000256" key="10">
    <source>
        <dbReference type="ARBA" id="ARBA00048552"/>
    </source>
</evidence>
<evidence type="ECO:0000313" key="14">
    <source>
        <dbReference type="EMBL" id="MCF8587034.1"/>
    </source>
</evidence>
<dbReference type="EMBL" id="JAKKOR010000001">
    <property type="protein sequence ID" value="MCF8587034.1"/>
    <property type="molecule type" value="Genomic_DNA"/>
</dbReference>
<evidence type="ECO:0000256" key="5">
    <source>
        <dbReference type="ARBA" id="ARBA00022679"/>
    </source>
</evidence>
<evidence type="ECO:0000256" key="12">
    <source>
        <dbReference type="SAM" id="MobiDB-lite"/>
    </source>
</evidence>
<dbReference type="CDD" id="cd06928">
    <property type="entry name" value="RNAP_alpha_NTD"/>
    <property type="match status" value="1"/>
</dbReference>
<keyword evidence="6 11" id="KW-0548">Nucleotidyltransferase</keyword>
<keyword evidence="15" id="KW-1185">Reference proteome</keyword>
<accession>A0ABS9INA7</accession>
<evidence type="ECO:0000256" key="4">
    <source>
        <dbReference type="ARBA" id="ARBA00022478"/>
    </source>
</evidence>
<dbReference type="Pfam" id="PF03118">
    <property type="entry name" value="RNA_pol_A_CTD"/>
    <property type="match status" value="1"/>
</dbReference>
<dbReference type="InterPro" id="IPR036643">
    <property type="entry name" value="RNApol_insert_sf"/>
</dbReference>
<dbReference type="InterPro" id="IPR011262">
    <property type="entry name" value="DNA-dir_RNA_pol_insert"/>
</dbReference>
<dbReference type="SUPFAM" id="SSF55257">
    <property type="entry name" value="RBP11-like subunits of RNA polymerase"/>
    <property type="match status" value="1"/>
</dbReference>
<comment type="caution">
    <text evidence="14">The sequence shown here is derived from an EMBL/GenBank/DDBJ whole genome shotgun (WGS) entry which is preliminary data.</text>
</comment>
<keyword evidence="5 11" id="KW-0808">Transferase</keyword>
<dbReference type="Gene3D" id="2.170.120.12">
    <property type="entry name" value="DNA-directed RNA polymerase, insert domain"/>
    <property type="match status" value="1"/>
</dbReference>
<proteinExistence type="inferred from homology"/>
<evidence type="ECO:0000256" key="7">
    <source>
        <dbReference type="ARBA" id="ARBA00023163"/>
    </source>
</evidence>
<feature type="region of interest" description="Alpha C-terminal domain (alpha-CTD)" evidence="11">
    <location>
        <begin position="241"/>
        <end position="350"/>
    </location>
</feature>
<dbReference type="Proteomes" id="UP001200110">
    <property type="component" value="Unassembled WGS sequence"/>
</dbReference>